<dbReference type="InterPro" id="IPR001351">
    <property type="entry name" value="Ribosomal_uS3_C"/>
</dbReference>
<evidence type="ECO:0000256" key="2">
    <source>
        <dbReference type="ARBA" id="ARBA00022980"/>
    </source>
</evidence>
<evidence type="ECO:0000256" key="1">
    <source>
        <dbReference type="ARBA" id="ARBA00010761"/>
    </source>
</evidence>
<sequence length="280" mass="32946">MAQKAHSNILRPTESLYQGCTHWDEARFYHISSRVDCLINSCCAGTNNYVSNIKINRHLGLVFLELDLVHLQYLPKERRFNPKNKSQEVIESKPSEGSWIHLLFRLNRSLRVIQTFTGTKKVTLRINRLKTYTRATPKKVRKQLAHYTKPHFKLKYDYARYGMQLMDLIVKNKGSARALSRFLEQNIRTRRKRKRHQEFLGYIRQGFEALKPYRKIQGLKIQIKGRFTLKAKGRTRVWKYQMGQMPLSQLDIPIQTEYTQTKTAYGSVGLKVWIATQDLA</sequence>
<protein>
    <submittedName>
        <fullName evidence="6">Ribosomal protein S3</fullName>
    </submittedName>
</protein>
<dbReference type="Pfam" id="PF00189">
    <property type="entry name" value="Ribosomal_S3_C"/>
    <property type="match status" value="1"/>
</dbReference>
<gene>
    <name evidence="6" type="primary">rps3</name>
</gene>
<dbReference type="InterPro" id="IPR018280">
    <property type="entry name" value="Ribosomal_uS3_CS"/>
</dbReference>
<feature type="domain" description="Small ribosomal subunit protein uS3 C-terminal" evidence="5">
    <location>
        <begin position="215"/>
        <end position="274"/>
    </location>
</feature>
<dbReference type="PROSITE" id="PS00548">
    <property type="entry name" value="RIBOSOMAL_S3"/>
    <property type="match status" value="1"/>
</dbReference>
<keyword evidence="3 4" id="KW-0687">Ribonucleoprotein</keyword>
<name>A0A8E8PFF9_9PHAE</name>
<comment type="similarity">
    <text evidence="1 4">Belongs to the universal ribosomal protein uS3 family.</text>
</comment>
<evidence type="ECO:0000256" key="3">
    <source>
        <dbReference type="ARBA" id="ARBA00023274"/>
    </source>
</evidence>
<dbReference type="SUPFAM" id="SSF54821">
    <property type="entry name" value="Ribosomal protein S3 C-terminal domain"/>
    <property type="match status" value="1"/>
</dbReference>
<geneLocation type="mitochondrion" evidence="6"/>
<keyword evidence="6" id="KW-0496">Mitochondrion</keyword>
<dbReference type="EMBL" id="MT747832">
    <property type="protein sequence ID" value="QWE50999.1"/>
    <property type="molecule type" value="Genomic_DNA"/>
</dbReference>
<dbReference type="GO" id="GO:0003735">
    <property type="term" value="F:structural constituent of ribosome"/>
    <property type="evidence" value="ECO:0007669"/>
    <property type="project" value="InterPro"/>
</dbReference>
<dbReference type="GO" id="GO:0006412">
    <property type="term" value="P:translation"/>
    <property type="evidence" value="ECO:0007669"/>
    <property type="project" value="InterPro"/>
</dbReference>
<dbReference type="GO" id="GO:1990904">
    <property type="term" value="C:ribonucleoprotein complex"/>
    <property type="evidence" value="ECO:0007669"/>
    <property type="project" value="UniProtKB-KW"/>
</dbReference>
<dbReference type="Gene3D" id="3.30.1140.32">
    <property type="entry name" value="Ribosomal protein S3, C-terminal domain"/>
    <property type="match status" value="1"/>
</dbReference>
<evidence type="ECO:0000313" key="6">
    <source>
        <dbReference type="EMBL" id="QWE50999.1"/>
    </source>
</evidence>
<keyword evidence="2 4" id="KW-0689">Ribosomal protein</keyword>
<dbReference type="AlphaFoldDB" id="A0A8E8PFF9"/>
<evidence type="ECO:0000256" key="4">
    <source>
        <dbReference type="RuleBase" id="RU003624"/>
    </source>
</evidence>
<evidence type="ECO:0000259" key="5">
    <source>
        <dbReference type="Pfam" id="PF00189"/>
    </source>
</evidence>
<organism evidence="6">
    <name type="scientific">Phaeophyceae sp</name>
    <dbReference type="NCBI Taxonomy" id="2249243"/>
    <lineage>
        <taxon>Eukaryota</taxon>
        <taxon>Sar</taxon>
        <taxon>Stramenopiles</taxon>
        <taxon>Ochrophyta</taxon>
        <taxon>PX clade</taxon>
        <taxon>Phaeophyceae</taxon>
    </lineage>
</organism>
<dbReference type="InterPro" id="IPR036419">
    <property type="entry name" value="Ribosomal_S3_C_sf"/>
</dbReference>
<accession>A0A8E8PFF9</accession>
<reference evidence="6" key="1">
    <citation type="journal article" date="2021" name="Eur. J. Phycol.">
        <title>High-throughput sequencing of the kelp Alaria (Phaeophyceae) reveals epi-endobiotic associations, including a likely phaeophycean parasite.</title>
        <authorList>
            <person name="Bringloe T.T."/>
            <person name="Sauermann R."/>
            <person name="Krause-Jensen D."/>
            <person name="Olesen B."/>
            <person name="Klimova A."/>
            <person name="Klochkova T.A."/>
            <person name="Verbruggen H."/>
        </authorList>
    </citation>
    <scope>NUCLEOTIDE SEQUENCE</scope>
</reference>
<proteinExistence type="inferred from homology"/>
<dbReference type="GO" id="GO:0005840">
    <property type="term" value="C:ribosome"/>
    <property type="evidence" value="ECO:0007669"/>
    <property type="project" value="UniProtKB-KW"/>
</dbReference>